<accession>A0A239L881</accession>
<evidence type="ECO:0000256" key="5">
    <source>
        <dbReference type="ARBA" id="ARBA00023136"/>
    </source>
</evidence>
<protein>
    <submittedName>
        <fullName evidence="8">Cyanate permease</fullName>
    </submittedName>
</protein>
<keyword evidence="9" id="KW-1185">Reference proteome</keyword>
<feature type="transmembrane region" description="Helical" evidence="6">
    <location>
        <begin position="219"/>
        <end position="240"/>
    </location>
</feature>
<feature type="transmembrane region" description="Helical" evidence="6">
    <location>
        <begin position="114"/>
        <end position="133"/>
    </location>
</feature>
<dbReference type="PROSITE" id="PS50850">
    <property type="entry name" value="MFS"/>
    <property type="match status" value="1"/>
</dbReference>
<evidence type="ECO:0000313" key="8">
    <source>
        <dbReference type="EMBL" id="SNT25734.1"/>
    </source>
</evidence>
<dbReference type="Proteomes" id="UP000198284">
    <property type="component" value="Unassembled WGS sequence"/>
</dbReference>
<dbReference type="EMBL" id="FZOT01000019">
    <property type="protein sequence ID" value="SNT25734.1"/>
    <property type="molecule type" value="Genomic_DNA"/>
</dbReference>
<feature type="transmembrane region" description="Helical" evidence="6">
    <location>
        <begin position="12"/>
        <end position="32"/>
    </location>
</feature>
<gene>
    <name evidence="8" type="ORF">SAMN06265795_11974</name>
</gene>
<feature type="transmembrane region" description="Helical" evidence="6">
    <location>
        <begin position="140"/>
        <end position="163"/>
    </location>
</feature>
<sequence length="400" mass="41581">MKLTESTTLSRTNWAAVLAAAFCGIAVAMNVGKVSIALPLLRAEFGLSLVTAGWVSSMINLLAVTSALLFGVIGDRVGAFRMCLAGLGLSALGSVGALFAGSAGGLLLSRLAESAGMVAVVVSAPALLSAACIPEQRRFALGIWSSYMPAGVGLVMLIAPPAIHAGGWQMLWLVTTAAIGAAMLALYASRQAYHLPPSAQQDRATLASVREALARPAPWLLGFAMGSWTVQHFALIVWLPTFLKEQRGLDPLAVSLLSCLMVLVNVPANLIGGALLQRRVRRGSLIAFGSLLTGLSGLGIFLDFFPDIVRYGFCLLLSFIGGLIPASVLSASASLARTPKQIGTLQGLFMQCGNLGSFIGPPLIAMLVASSGDWRDTLWVTGGAALLGIVLGLVLLRQKA</sequence>
<dbReference type="OrthoDB" id="8586858at2"/>
<dbReference type="CDD" id="cd06174">
    <property type="entry name" value="MFS"/>
    <property type="match status" value="1"/>
</dbReference>
<feature type="transmembrane region" description="Helical" evidence="6">
    <location>
        <begin position="84"/>
        <end position="108"/>
    </location>
</feature>
<dbReference type="PANTHER" id="PTHR43124">
    <property type="entry name" value="PURINE EFFLUX PUMP PBUE"/>
    <property type="match status" value="1"/>
</dbReference>
<dbReference type="InterPro" id="IPR020846">
    <property type="entry name" value="MFS_dom"/>
</dbReference>
<dbReference type="RefSeq" id="WP_089401266.1">
    <property type="nucleotide sequence ID" value="NZ_FZOT01000019.1"/>
</dbReference>
<dbReference type="InterPro" id="IPR050189">
    <property type="entry name" value="MFS_Efflux_Transporters"/>
</dbReference>
<dbReference type="Gene3D" id="1.20.1250.20">
    <property type="entry name" value="MFS general substrate transporter like domains"/>
    <property type="match status" value="1"/>
</dbReference>
<evidence type="ECO:0000256" key="1">
    <source>
        <dbReference type="ARBA" id="ARBA00004651"/>
    </source>
</evidence>
<keyword evidence="5 6" id="KW-0472">Membrane</keyword>
<evidence type="ECO:0000313" key="9">
    <source>
        <dbReference type="Proteomes" id="UP000198284"/>
    </source>
</evidence>
<organism evidence="8 9">
    <name type="scientific">Noviherbaspirillum humi</name>
    <dbReference type="NCBI Taxonomy" id="1688639"/>
    <lineage>
        <taxon>Bacteria</taxon>
        <taxon>Pseudomonadati</taxon>
        <taxon>Pseudomonadota</taxon>
        <taxon>Betaproteobacteria</taxon>
        <taxon>Burkholderiales</taxon>
        <taxon>Oxalobacteraceae</taxon>
        <taxon>Noviherbaspirillum</taxon>
    </lineage>
</organism>
<evidence type="ECO:0000256" key="4">
    <source>
        <dbReference type="ARBA" id="ARBA00022989"/>
    </source>
</evidence>
<feature type="transmembrane region" description="Helical" evidence="6">
    <location>
        <begin position="308"/>
        <end position="336"/>
    </location>
</feature>
<feature type="transmembrane region" description="Helical" evidence="6">
    <location>
        <begin position="348"/>
        <end position="371"/>
    </location>
</feature>
<dbReference type="GO" id="GO:0022857">
    <property type="term" value="F:transmembrane transporter activity"/>
    <property type="evidence" value="ECO:0007669"/>
    <property type="project" value="InterPro"/>
</dbReference>
<feature type="domain" description="Major facilitator superfamily (MFS) profile" evidence="7">
    <location>
        <begin position="16"/>
        <end position="400"/>
    </location>
</feature>
<dbReference type="GO" id="GO:0005886">
    <property type="term" value="C:plasma membrane"/>
    <property type="evidence" value="ECO:0007669"/>
    <property type="project" value="UniProtKB-SubCell"/>
</dbReference>
<dbReference type="AlphaFoldDB" id="A0A239L881"/>
<evidence type="ECO:0000256" key="6">
    <source>
        <dbReference type="SAM" id="Phobius"/>
    </source>
</evidence>
<comment type="subcellular location">
    <subcellularLocation>
        <location evidence="1">Cell membrane</location>
        <topology evidence="1">Multi-pass membrane protein</topology>
    </subcellularLocation>
</comment>
<feature type="transmembrane region" description="Helical" evidence="6">
    <location>
        <begin position="169"/>
        <end position="188"/>
    </location>
</feature>
<feature type="transmembrane region" description="Helical" evidence="6">
    <location>
        <begin position="52"/>
        <end position="72"/>
    </location>
</feature>
<name>A0A239L881_9BURK</name>
<dbReference type="InterPro" id="IPR036259">
    <property type="entry name" value="MFS_trans_sf"/>
</dbReference>
<evidence type="ECO:0000256" key="2">
    <source>
        <dbReference type="ARBA" id="ARBA00022475"/>
    </source>
</evidence>
<dbReference type="Pfam" id="PF07690">
    <property type="entry name" value="MFS_1"/>
    <property type="match status" value="1"/>
</dbReference>
<proteinExistence type="predicted"/>
<dbReference type="InterPro" id="IPR011701">
    <property type="entry name" value="MFS"/>
</dbReference>
<dbReference type="PANTHER" id="PTHR43124:SF3">
    <property type="entry name" value="CHLORAMPHENICOL EFFLUX PUMP RV0191"/>
    <property type="match status" value="1"/>
</dbReference>
<keyword evidence="4 6" id="KW-1133">Transmembrane helix</keyword>
<keyword evidence="3 6" id="KW-0812">Transmembrane</keyword>
<reference evidence="8 9" key="1">
    <citation type="submission" date="2017-06" db="EMBL/GenBank/DDBJ databases">
        <authorList>
            <person name="Kim H.J."/>
            <person name="Triplett B.A."/>
        </authorList>
    </citation>
    <scope>NUCLEOTIDE SEQUENCE [LARGE SCALE GENOMIC DNA]</scope>
    <source>
        <strain evidence="8 9">U15</strain>
    </source>
</reference>
<evidence type="ECO:0000256" key="3">
    <source>
        <dbReference type="ARBA" id="ARBA00022692"/>
    </source>
</evidence>
<keyword evidence="2" id="KW-1003">Cell membrane</keyword>
<feature type="transmembrane region" description="Helical" evidence="6">
    <location>
        <begin position="252"/>
        <end position="276"/>
    </location>
</feature>
<feature type="transmembrane region" description="Helical" evidence="6">
    <location>
        <begin position="283"/>
        <end position="302"/>
    </location>
</feature>
<evidence type="ECO:0000259" key="7">
    <source>
        <dbReference type="PROSITE" id="PS50850"/>
    </source>
</evidence>
<dbReference type="SUPFAM" id="SSF103473">
    <property type="entry name" value="MFS general substrate transporter"/>
    <property type="match status" value="1"/>
</dbReference>
<feature type="transmembrane region" description="Helical" evidence="6">
    <location>
        <begin position="377"/>
        <end position="396"/>
    </location>
</feature>